<protein>
    <submittedName>
        <fullName evidence="1">Sugar transferase</fullName>
    </submittedName>
</protein>
<name>A0A2M7Z6R1_9BACT</name>
<evidence type="ECO:0000313" key="1">
    <source>
        <dbReference type="EMBL" id="PJA89809.1"/>
    </source>
</evidence>
<dbReference type="Proteomes" id="UP000230843">
    <property type="component" value="Unassembled WGS sequence"/>
</dbReference>
<gene>
    <name evidence="1" type="ORF">CO137_02320</name>
</gene>
<dbReference type="SUPFAM" id="SSF53448">
    <property type="entry name" value="Nucleotide-diphospho-sugar transferases"/>
    <property type="match status" value="1"/>
</dbReference>
<dbReference type="EMBL" id="PFVJ01000048">
    <property type="protein sequence ID" value="PJA89809.1"/>
    <property type="molecule type" value="Genomic_DNA"/>
</dbReference>
<dbReference type="Gene3D" id="3.90.550.10">
    <property type="entry name" value="Spore Coat Polysaccharide Biosynthesis Protein SpsA, Chain A"/>
    <property type="match status" value="1"/>
</dbReference>
<reference evidence="2" key="1">
    <citation type="submission" date="2017-09" db="EMBL/GenBank/DDBJ databases">
        <title>Depth-based differentiation of microbial function through sediment-hosted aquifers and enrichment of novel symbionts in the deep terrestrial subsurface.</title>
        <authorList>
            <person name="Probst A.J."/>
            <person name="Ladd B."/>
            <person name="Jarett J.K."/>
            <person name="Geller-Mcgrath D.E."/>
            <person name="Sieber C.M.K."/>
            <person name="Emerson J.B."/>
            <person name="Anantharaman K."/>
            <person name="Thomas B.C."/>
            <person name="Malmstrom R."/>
            <person name="Stieglmeier M."/>
            <person name="Klingl A."/>
            <person name="Woyke T."/>
            <person name="Ryan C.M."/>
            <person name="Banfield J.F."/>
        </authorList>
    </citation>
    <scope>NUCLEOTIDE SEQUENCE [LARGE SCALE GENOMIC DNA]</scope>
</reference>
<dbReference type="AlphaFoldDB" id="A0A2M7Z6R1"/>
<keyword evidence="1" id="KW-0808">Transferase</keyword>
<proteinExistence type="predicted"/>
<sequence>MVLIFFFLNNMKLAPIVLFVYRRVEHTKKTVKALLSNELANKSKLIIFSDGWRGEEDYDDVKDVRNYLYTISGFDTVEIIESPINKGLAKSVIEGVTKVVNEYGNIIVLEDDIVVSQYFLNYMNEALNLYYGNKINIMHINGYFFQHYKNLPNYFLCGYMLCWGWATWKDSWKNFSYDVDKHLEVLDGWYFKKNMYIKTALSTLKANKLGKISTWAAFWQASITENKGLCLTPDISYTINIGHDGTGENSLENNLFDVNLNNQYIPIKVESIKESKKAIGIIGCLLKKSRGSFLQRIIRRIKNL</sequence>
<comment type="caution">
    <text evidence="1">The sequence shown here is derived from an EMBL/GenBank/DDBJ whole genome shotgun (WGS) entry which is preliminary data.</text>
</comment>
<evidence type="ECO:0000313" key="2">
    <source>
        <dbReference type="Proteomes" id="UP000230843"/>
    </source>
</evidence>
<accession>A0A2M7Z6R1</accession>
<organism evidence="1 2">
    <name type="scientific">Candidatus Magasanikbacteria bacterium CG_4_9_14_3_um_filter_32_9</name>
    <dbReference type="NCBI Taxonomy" id="1974644"/>
    <lineage>
        <taxon>Bacteria</taxon>
        <taxon>Candidatus Magasanikiibacteriota</taxon>
    </lineage>
</organism>
<dbReference type="GO" id="GO:0016740">
    <property type="term" value="F:transferase activity"/>
    <property type="evidence" value="ECO:0007669"/>
    <property type="project" value="UniProtKB-KW"/>
</dbReference>
<dbReference type="InterPro" id="IPR029044">
    <property type="entry name" value="Nucleotide-diphossugar_trans"/>
</dbReference>